<dbReference type="EMBL" id="JAPZVI010000012">
    <property type="protein sequence ID" value="MCZ8403073.1"/>
    <property type="molecule type" value="Genomic_DNA"/>
</dbReference>
<name>A0A0D6H6Z6_ALCXX</name>
<accession>A0A0D6H6Z6</accession>
<dbReference type="KEGG" id="axx:ERS451415_02103"/>
<accession>A0A0M7FXF9</accession>
<dbReference type="Proteomes" id="UP001141992">
    <property type="component" value="Unassembled WGS sequence"/>
</dbReference>
<protein>
    <submittedName>
        <fullName evidence="2">Uncharacterized protein</fullName>
    </submittedName>
</protein>
<reference evidence="1" key="2">
    <citation type="submission" date="2022-12" db="EMBL/GenBank/DDBJ databases">
        <authorList>
            <person name="Voronina O.L."/>
            <person name="Kunda M.S."/>
            <person name="Ryzhova N."/>
            <person name="Aksenova E.I."/>
        </authorList>
    </citation>
    <scope>NUCLEOTIDE SEQUENCE</scope>
    <source>
        <strain evidence="1">SCCH136:Ach223948</strain>
    </source>
</reference>
<evidence type="ECO:0000313" key="3">
    <source>
        <dbReference type="Proteomes" id="UP000187251"/>
    </source>
</evidence>
<comment type="caution">
    <text evidence="2">The sequence shown here is derived from an EMBL/GenBank/DDBJ whole genome shotgun (WGS) entry which is preliminary data.</text>
</comment>
<organism evidence="2 3">
    <name type="scientific">Alcaligenes xylosoxydans xylosoxydans</name>
    <name type="common">Achromobacter xylosoxidans</name>
    <dbReference type="NCBI Taxonomy" id="85698"/>
    <lineage>
        <taxon>Bacteria</taxon>
        <taxon>Pseudomonadati</taxon>
        <taxon>Pseudomonadota</taxon>
        <taxon>Betaproteobacteria</taxon>
        <taxon>Burkholderiales</taxon>
        <taxon>Alcaligenaceae</taxon>
        <taxon>Achromobacter</taxon>
    </lineage>
</organism>
<dbReference type="GeneID" id="75276075"/>
<dbReference type="Proteomes" id="UP000187251">
    <property type="component" value="Unassembled WGS sequence"/>
</dbReference>
<sequence>MALHRFEKGELGHWLRIVADNSEPGAVQTSVPAHVAEALQTLRCIDAGPGGAWVITEKGKLALRMEEPGAIHLR</sequence>
<dbReference type="OrthoDB" id="8637533at2"/>
<dbReference type="RefSeq" id="WP_006388020.1">
    <property type="nucleotide sequence ID" value="NZ_AP028040.1"/>
</dbReference>
<dbReference type="EMBL" id="MJMN01000006">
    <property type="protein sequence ID" value="OMG90629.1"/>
    <property type="molecule type" value="Genomic_DNA"/>
</dbReference>
<proteinExistence type="predicted"/>
<reference evidence="2 3" key="1">
    <citation type="submission" date="2016-09" db="EMBL/GenBank/DDBJ databases">
        <title>Phylogenomics of Achromobacter.</title>
        <authorList>
            <person name="Jeukens J."/>
            <person name="Freschi L."/>
            <person name="Vincent A.T."/>
            <person name="Emond-Rheault J.-G."/>
            <person name="Kukavica-Ibrulj I."/>
            <person name="Charette S.J."/>
            <person name="Levesque R.C."/>
        </authorList>
    </citation>
    <scope>NUCLEOTIDE SEQUENCE [LARGE SCALE GENOMIC DNA]</scope>
    <source>
        <strain evidence="2 3">AUS488</strain>
    </source>
</reference>
<dbReference type="eggNOG" id="ENOG503136Q">
    <property type="taxonomic scope" value="Bacteria"/>
</dbReference>
<dbReference type="AlphaFoldDB" id="A0A0D6H6Z6"/>
<dbReference type="PATRIC" id="fig|85698.15.peg.5156"/>
<gene>
    <name evidence="2" type="ORF">BIZ92_21540</name>
    <name evidence="1" type="ORF">O9570_16590</name>
</gene>
<evidence type="ECO:0000313" key="2">
    <source>
        <dbReference type="EMBL" id="OMG90629.1"/>
    </source>
</evidence>
<evidence type="ECO:0000313" key="1">
    <source>
        <dbReference type="EMBL" id="MCZ8403073.1"/>
    </source>
</evidence>